<dbReference type="GO" id="GO:0004518">
    <property type="term" value="F:nuclease activity"/>
    <property type="evidence" value="ECO:0007669"/>
    <property type="project" value="TreeGrafter"/>
</dbReference>
<evidence type="ECO:0000313" key="2">
    <source>
        <dbReference type="EMBL" id="GCB64879.1"/>
    </source>
</evidence>
<gene>
    <name evidence="2" type="ORF">scyTo_0000338</name>
</gene>
<dbReference type="GO" id="GO:0003723">
    <property type="term" value="F:RNA binding"/>
    <property type="evidence" value="ECO:0007669"/>
    <property type="project" value="TreeGrafter"/>
</dbReference>
<dbReference type="PANTHER" id="PTHR12302">
    <property type="entry name" value="EBNA2 BINDING PROTEIN P100"/>
    <property type="match status" value="1"/>
</dbReference>
<dbReference type="Proteomes" id="UP000288216">
    <property type="component" value="Unassembled WGS sequence"/>
</dbReference>
<keyword evidence="3" id="KW-1185">Reference proteome</keyword>
<dbReference type="SMART" id="SM00318">
    <property type="entry name" value="SNc"/>
    <property type="match status" value="1"/>
</dbReference>
<proteinExistence type="predicted"/>
<dbReference type="GO" id="GO:0005634">
    <property type="term" value="C:nucleus"/>
    <property type="evidence" value="ECO:0007669"/>
    <property type="project" value="TreeGrafter"/>
</dbReference>
<dbReference type="GO" id="GO:0005829">
    <property type="term" value="C:cytosol"/>
    <property type="evidence" value="ECO:0007669"/>
    <property type="project" value="TreeGrafter"/>
</dbReference>
<evidence type="ECO:0000259" key="1">
    <source>
        <dbReference type="SMART" id="SM00318"/>
    </source>
</evidence>
<dbReference type="InterPro" id="IPR016071">
    <property type="entry name" value="Staphylococal_nuclease_OB-fold"/>
</dbReference>
<dbReference type="PANTHER" id="PTHR12302:SF2">
    <property type="entry name" value="STAPHYLOCOCCAL NUCLEASE DOMAIN-CONTAINING PROTEIN 1"/>
    <property type="match status" value="1"/>
</dbReference>
<protein>
    <recommendedName>
        <fullName evidence="1">TNase-like domain-containing protein</fullName>
    </recommendedName>
</protein>
<dbReference type="AlphaFoldDB" id="A0A401NVI6"/>
<evidence type="ECO:0000313" key="3">
    <source>
        <dbReference type="Proteomes" id="UP000288216"/>
    </source>
</evidence>
<organism evidence="2 3">
    <name type="scientific">Scyliorhinus torazame</name>
    <name type="common">Cloudy catshark</name>
    <name type="synonym">Catulus torazame</name>
    <dbReference type="NCBI Taxonomy" id="75743"/>
    <lineage>
        <taxon>Eukaryota</taxon>
        <taxon>Metazoa</taxon>
        <taxon>Chordata</taxon>
        <taxon>Craniata</taxon>
        <taxon>Vertebrata</taxon>
        <taxon>Chondrichthyes</taxon>
        <taxon>Elasmobranchii</taxon>
        <taxon>Galeomorphii</taxon>
        <taxon>Galeoidea</taxon>
        <taxon>Carcharhiniformes</taxon>
        <taxon>Scyliorhinidae</taxon>
        <taxon>Scyliorhinus</taxon>
    </lineage>
</organism>
<comment type="caution">
    <text evidence="2">The sequence shown here is derived from an EMBL/GenBank/DDBJ whole genome shotgun (WGS) entry which is preliminary data.</text>
</comment>
<accession>A0A401NVI6</accession>
<dbReference type="GO" id="GO:0006402">
    <property type="term" value="P:mRNA catabolic process"/>
    <property type="evidence" value="ECO:0007669"/>
    <property type="project" value="TreeGrafter"/>
</dbReference>
<dbReference type="STRING" id="75743.A0A401NVI6"/>
<reference evidence="2 3" key="1">
    <citation type="journal article" date="2018" name="Nat. Ecol. Evol.">
        <title>Shark genomes provide insights into elasmobranch evolution and the origin of vertebrates.</title>
        <authorList>
            <person name="Hara Y"/>
            <person name="Yamaguchi K"/>
            <person name="Onimaru K"/>
            <person name="Kadota M"/>
            <person name="Koyanagi M"/>
            <person name="Keeley SD"/>
            <person name="Tatsumi K"/>
            <person name="Tanaka K"/>
            <person name="Motone F"/>
            <person name="Kageyama Y"/>
            <person name="Nozu R"/>
            <person name="Adachi N"/>
            <person name="Nishimura O"/>
            <person name="Nakagawa R"/>
            <person name="Tanegashima C"/>
            <person name="Kiyatake I"/>
            <person name="Matsumoto R"/>
            <person name="Murakumo K"/>
            <person name="Nishida K"/>
            <person name="Terakita A"/>
            <person name="Kuratani S"/>
            <person name="Sato K"/>
            <person name="Hyodo S Kuraku.S."/>
        </authorList>
    </citation>
    <scope>NUCLEOTIDE SEQUENCE [LARGE SCALE GENOMIC DNA]</scope>
</reference>
<dbReference type="EMBL" id="BFAA01000064">
    <property type="protein sequence ID" value="GCB64879.1"/>
    <property type="molecule type" value="Genomic_DNA"/>
</dbReference>
<dbReference type="OrthoDB" id="10023235at2759"/>
<feature type="domain" description="TNase-like" evidence="1">
    <location>
        <begin position="20"/>
        <end position="107"/>
    </location>
</feature>
<name>A0A401NVI6_SCYTO</name>
<dbReference type="Gene3D" id="2.40.50.90">
    <property type="match status" value="1"/>
</dbReference>
<dbReference type="InterPro" id="IPR035437">
    <property type="entry name" value="SNase_OB-fold_sf"/>
</dbReference>
<dbReference type="SUPFAM" id="SSF50199">
    <property type="entry name" value="Staphylococcal nuclease"/>
    <property type="match status" value="1"/>
</dbReference>
<sequence length="110" mass="12518">MADEDTQKAKQFLPFLQRAGRSEAVVEYVFSGSRLKLYLPKETCLITFLLAGIECPRGSRNTPAGIQEGEPFSEDATQFTKELVLQHEWQDEGEKMSKFLLFLALLQLTF</sequence>